<evidence type="ECO:0000313" key="2">
    <source>
        <dbReference type="EMBL" id="PKQ65649.1"/>
    </source>
</evidence>
<protein>
    <recommendedName>
        <fullName evidence="4">Fibronectin type-III domain-containing protein</fullName>
    </recommendedName>
</protein>
<dbReference type="EMBL" id="MVDD01000001">
    <property type="protein sequence ID" value="PKQ65649.1"/>
    <property type="molecule type" value="Genomic_DNA"/>
</dbReference>
<name>A0A2N3I5R4_9BACT</name>
<keyword evidence="1" id="KW-0732">Signal</keyword>
<dbReference type="OrthoDB" id="1114736at2"/>
<feature type="signal peptide" evidence="1">
    <location>
        <begin position="1"/>
        <end position="29"/>
    </location>
</feature>
<evidence type="ECO:0008006" key="4">
    <source>
        <dbReference type="Google" id="ProtNLM"/>
    </source>
</evidence>
<evidence type="ECO:0000256" key="1">
    <source>
        <dbReference type="SAM" id="SignalP"/>
    </source>
</evidence>
<feature type="chain" id="PRO_5014613050" description="Fibronectin type-III domain-containing protein" evidence="1">
    <location>
        <begin position="30"/>
        <end position="371"/>
    </location>
</feature>
<dbReference type="Proteomes" id="UP000233535">
    <property type="component" value="Unassembled WGS sequence"/>
</dbReference>
<gene>
    <name evidence="2" type="ORF">BZG02_01190</name>
</gene>
<accession>A0A2N3I5R4</accession>
<evidence type="ECO:0000313" key="3">
    <source>
        <dbReference type="Proteomes" id="UP000233535"/>
    </source>
</evidence>
<dbReference type="PROSITE" id="PS51257">
    <property type="entry name" value="PROKAR_LIPOPROTEIN"/>
    <property type="match status" value="1"/>
</dbReference>
<keyword evidence="3" id="KW-1185">Reference proteome</keyword>
<comment type="caution">
    <text evidence="2">The sequence shown here is derived from an EMBL/GenBank/DDBJ whole genome shotgun (WGS) entry which is preliminary data.</text>
</comment>
<proteinExistence type="predicted"/>
<dbReference type="AlphaFoldDB" id="A0A2N3I5R4"/>
<organism evidence="2 3">
    <name type="scientific">Labilibaculum filiforme</name>
    <dbReference type="NCBI Taxonomy" id="1940526"/>
    <lineage>
        <taxon>Bacteria</taxon>
        <taxon>Pseudomonadati</taxon>
        <taxon>Bacteroidota</taxon>
        <taxon>Bacteroidia</taxon>
        <taxon>Marinilabiliales</taxon>
        <taxon>Marinifilaceae</taxon>
        <taxon>Labilibaculum</taxon>
    </lineage>
</organism>
<sequence>MRYSFYKKLTFAFSIIGSMFLASCGSSSGGGDEDEFEFNASDLTNKYWYANPYLSSDYNRNDALIVYRFEGGGVLKKQEFSGRRDVVVGEWSLVDDKLIIEDESISADDRQEWFIQTKSTSSYLKLNSSTGTREFYTNIDEINDVTADAYLVCDLRIVNNSYVSSYKMEYVVYGNKLSQVKVLPDASTSYEMDDFTDFQGEKVYYLKEGDRSNYFDVFTGNQLVKFNLKFDNGESYKLDEQVYESEIEALDNFSNTVTHASGSGSVTINWKAINENNIYYYIEVLDKNKNEYQPKYRSTRQSANAGEEKVLEINNSTLSEFKALDELVVGEDYYVKISGFKYEDGIDPDNSSNKETNIQAVTRYIFKAGSW</sequence>
<dbReference type="RefSeq" id="WP_101259583.1">
    <property type="nucleotide sequence ID" value="NZ_MVDD01000001.1"/>
</dbReference>
<reference evidence="2 3" key="1">
    <citation type="journal article" date="2017" name="Front. Microbiol.">
        <title>Labilibaculum manganireducens gen. nov., sp. nov. and Labilibaculum filiforme sp. nov., Novel Bacteroidetes Isolated from Subsurface Sediments of the Baltic Sea.</title>
        <authorList>
            <person name="Vandieken V."/>
            <person name="Marshall I.P."/>
            <person name="Niemann H."/>
            <person name="Engelen B."/>
            <person name="Cypionka H."/>
        </authorList>
    </citation>
    <scope>NUCLEOTIDE SEQUENCE [LARGE SCALE GENOMIC DNA]</scope>
    <source>
        <strain evidence="2 3">59.16B</strain>
    </source>
</reference>